<feature type="transmembrane region" description="Helical" evidence="1">
    <location>
        <begin position="469"/>
        <end position="491"/>
    </location>
</feature>
<reference evidence="2" key="2">
    <citation type="submission" date="2023-06" db="EMBL/GenBank/DDBJ databases">
        <authorList>
            <consortium name="Lawrence Berkeley National Laboratory"/>
            <person name="Haridas S."/>
            <person name="Hensen N."/>
            <person name="Bonometti L."/>
            <person name="Westerberg I."/>
            <person name="Brannstrom I.O."/>
            <person name="Guillou S."/>
            <person name="Cros-Aarteil S."/>
            <person name="Calhoun S."/>
            <person name="Kuo A."/>
            <person name="Mondo S."/>
            <person name="Pangilinan J."/>
            <person name="Riley R."/>
            <person name="Labutti K."/>
            <person name="Andreopoulos B."/>
            <person name="Lipzen A."/>
            <person name="Chen C."/>
            <person name="Yanf M."/>
            <person name="Daum C."/>
            <person name="Ng V."/>
            <person name="Clum A."/>
            <person name="Steindorff A."/>
            <person name="Ohm R."/>
            <person name="Martin F."/>
            <person name="Silar P."/>
            <person name="Natvig D."/>
            <person name="Lalanne C."/>
            <person name="Gautier V."/>
            <person name="Ament-Velasquez S.L."/>
            <person name="Kruys A."/>
            <person name="Hutchinson M.I."/>
            <person name="Powell A.J."/>
            <person name="Barry K."/>
            <person name="Miller A.N."/>
            <person name="Grigoriev I.V."/>
            <person name="Debuchy R."/>
            <person name="Gladieux P."/>
            <person name="Thoren M.H."/>
            <person name="Johannesson H."/>
        </authorList>
    </citation>
    <scope>NUCLEOTIDE SEQUENCE</scope>
    <source>
        <strain evidence="2">CBS 560.94</strain>
    </source>
</reference>
<evidence type="ECO:0000313" key="2">
    <source>
        <dbReference type="EMBL" id="KAK3338514.1"/>
    </source>
</evidence>
<proteinExistence type="predicted"/>
<dbReference type="AlphaFoldDB" id="A0AAE0J7W7"/>
<keyword evidence="1" id="KW-1133">Transmembrane helix</keyword>
<accession>A0AAE0J7W7</accession>
<keyword evidence="3" id="KW-1185">Reference proteome</keyword>
<evidence type="ECO:0000313" key="3">
    <source>
        <dbReference type="Proteomes" id="UP001278500"/>
    </source>
</evidence>
<organism evidence="2 3">
    <name type="scientific">Neurospora tetraspora</name>
    <dbReference type="NCBI Taxonomy" id="94610"/>
    <lineage>
        <taxon>Eukaryota</taxon>
        <taxon>Fungi</taxon>
        <taxon>Dikarya</taxon>
        <taxon>Ascomycota</taxon>
        <taxon>Pezizomycotina</taxon>
        <taxon>Sordariomycetes</taxon>
        <taxon>Sordariomycetidae</taxon>
        <taxon>Sordariales</taxon>
        <taxon>Sordariaceae</taxon>
        <taxon>Neurospora</taxon>
    </lineage>
</organism>
<reference evidence="2" key="1">
    <citation type="journal article" date="2023" name="Mol. Phylogenet. Evol.">
        <title>Genome-scale phylogeny and comparative genomics of the fungal order Sordariales.</title>
        <authorList>
            <person name="Hensen N."/>
            <person name="Bonometti L."/>
            <person name="Westerberg I."/>
            <person name="Brannstrom I.O."/>
            <person name="Guillou S."/>
            <person name="Cros-Aarteil S."/>
            <person name="Calhoun S."/>
            <person name="Haridas S."/>
            <person name="Kuo A."/>
            <person name="Mondo S."/>
            <person name="Pangilinan J."/>
            <person name="Riley R."/>
            <person name="LaButti K."/>
            <person name="Andreopoulos B."/>
            <person name="Lipzen A."/>
            <person name="Chen C."/>
            <person name="Yan M."/>
            <person name="Daum C."/>
            <person name="Ng V."/>
            <person name="Clum A."/>
            <person name="Steindorff A."/>
            <person name="Ohm R.A."/>
            <person name="Martin F."/>
            <person name="Silar P."/>
            <person name="Natvig D.O."/>
            <person name="Lalanne C."/>
            <person name="Gautier V."/>
            <person name="Ament-Velasquez S.L."/>
            <person name="Kruys A."/>
            <person name="Hutchinson M.I."/>
            <person name="Powell A.J."/>
            <person name="Barry K."/>
            <person name="Miller A.N."/>
            <person name="Grigoriev I.V."/>
            <person name="Debuchy R."/>
            <person name="Gladieux P."/>
            <person name="Hiltunen Thoren M."/>
            <person name="Johannesson H."/>
        </authorList>
    </citation>
    <scope>NUCLEOTIDE SEQUENCE</scope>
    <source>
        <strain evidence="2">CBS 560.94</strain>
    </source>
</reference>
<name>A0AAE0J7W7_9PEZI</name>
<protein>
    <submittedName>
        <fullName evidence="2">Uncharacterized protein</fullName>
    </submittedName>
</protein>
<sequence>MIFAVLLALSLSRFFAFSPSLLLSLSLLVSTSGRYCSVFLLSPIFGTRNLAQPFPHVHITKPNEQRTVAITVGLSPTPQGPMAPTLYYTRDTPAFAGFKPEPAGRGTKGIIWTCLSTILLSSWSSFHGPAYDPNESFKSEARDSYIVRFGAAFLLPELVAVRSLRTLYNALQLRKTIRQVGGPEFANFSLTQAFLFINKSVYQRLPNSEKMELVDGKTLVQLMSSRHLPISGLPTDNEIADKSKRDWTLKSLSIIQTLWFIVSVVARLSRGYPVSLFEDITVANAICGVIEFACWFHCPQDIRLPFIVKPDIPRAANGPSTAAEREEPEEEATVEALLLVSEDATKYEASSGPQLSVLVDISTDRPNKEFPSSEQPPLTQKTMKRRVSFATQPAEFRAASNSLFSSILAVFSVLFAGIHMAVWNYSFLSVAEAWIWRGSSLALIVLGLCISLISNQIDERSELETAWDWIFLINTFLYPLARTMMLGVALASFRKVPARLYETPSWTQYWPHI</sequence>
<dbReference type="RefSeq" id="XP_062677965.1">
    <property type="nucleotide sequence ID" value="XM_062823458.1"/>
</dbReference>
<dbReference type="PANTHER" id="PTHR35043">
    <property type="entry name" value="TRANSCRIPTION FACTOR DOMAIN-CONTAINING PROTEIN"/>
    <property type="match status" value="1"/>
</dbReference>
<comment type="caution">
    <text evidence="2">The sequence shown here is derived from an EMBL/GenBank/DDBJ whole genome shotgun (WGS) entry which is preliminary data.</text>
</comment>
<feature type="transmembrane region" description="Helical" evidence="1">
    <location>
        <begin position="403"/>
        <end position="422"/>
    </location>
</feature>
<dbReference type="PANTHER" id="PTHR35043:SF7">
    <property type="entry name" value="TRANSCRIPTION FACTOR DOMAIN-CONTAINING PROTEIN"/>
    <property type="match status" value="1"/>
</dbReference>
<feature type="transmembrane region" description="Helical" evidence="1">
    <location>
        <begin position="434"/>
        <end position="457"/>
    </location>
</feature>
<dbReference type="GeneID" id="87860612"/>
<dbReference type="EMBL" id="JAUEPP010000008">
    <property type="protein sequence ID" value="KAK3338514.1"/>
    <property type="molecule type" value="Genomic_DNA"/>
</dbReference>
<keyword evidence="1" id="KW-0812">Transmembrane</keyword>
<gene>
    <name evidence="2" type="ORF">B0H65DRAFT_325185</name>
</gene>
<evidence type="ECO:0000256" key="1">
    <source>
        <dbReference type="SAM" id="Phobius"/>
    </source>
</evidence>
<keyword evidence="1" id="KW-0472">Membrane</keyword>
<dbReference type="Proteomes" id="UP001278500">
    <property type="component" value="Unassembled WGS sequence"/>
</dbReference>